<organism evidence="9 10">
    <name type="scientific">Chitinophaga jiangningensis</name>
    <dbReference type="NCBI Taxonomy" id="1419482"/>
    <lineage>
        <taxon>Bacteria</taxon>
        <taxon>Pseudomonadati</taxon>
        <taxon>Bacteroidota</taxon>
        <taxon>Chitinophagia</taxon>
        <taxon>Chitinophagales</taxon>
        <taxon>Chitinophagaceae</taxon>
        <taxon>Chitinophaga</taxon>
    </lineage>
</organism>
<sequence length="417" mass="45720">MIATLKILWNSLKMAVQELRVNKLRTFLSLLGITIGIFCIISVFTLTSSLERNVRNSLSELGDDVIYVQKWPWGGGGEYPWWKYMNRPEPEYKELKLIQEKVQGASFVSFDFDVSGRRLELGDDYMDGVTMMAVTHDFDQIQQLAIIDGRYFANSESNSGTPVGILGATIWEGLFGSAEAALGKTVKLMGRDVKVVGVMKKKGESMIGGPNYDNAIIIPYKFGRTLVDERRNGSPYMLVKAKPNVSLDQLKDEIRSVMRAAHRLRPTEEDDFAMNEITSANENLNSIFSAINLGGGLIAIFALLVGGFGIANIMFVTVKERTNIIGLKKAIGAKRQVILMEFLLEAVMLCLIGGIIGLLLVVMLATIISATSSFQLYMTAGNIIFGLSLSAGVGMISGFIPAYSASKLDPVVAIRSN</sequence>
<dbReference type="PANTHER" id="PTHR30572:SF15">
    <property type="entry name" value="ABC TRANSPORTER PERMEASE"/>
    <property type="match status" value="1"/>
</dbReference>
<evidence type="ECO:0000256" key="1">
    <source>
        <dbReference type="ARBA" id="ARBA00004651"/>
    </source>
</evidence>
<evidence type="ECO:0000256" key="2">
    <source>
        <dbReference type="ARBA" id="ARBA00022475"/>
    </source>
</evidence>
<dbReference type="InterPro" id="IPR050250">
    <property type="entry name" value="Macrolide_Exporter_MacB"/>
</dbReference>
<dbReference type="Proteomes" id="UP000184420">
    <property type="component" value="Unassembled WGS sequence"/>
</dbReference>
<dbReference type="EMBL" id="FRBL01000009">
    <property type="protein sequence ID" value="SHM63340.1"/>
    <property type="molecule type" value="Genomic_DNA"/>
</dbReference>
<evidence type="ECO:0000259" key="7">
    <source>
        <dbReference type="Pfam" id="PF02687"/>
    </source>
</evidence>
<evidence type="ECO:0000256" key="6">
    <source>
        <dbReference type="SAM" id="Phobius"/>
    </source>
</evidence>
<evidence type="ECO:0000256" key="3">
    <source>
        <dbReference type="ARBA" id="ARBA00022692"/>
    </source>
</evidence>
<reference evidence="9 10" key="1">
    <citation type="submission" date="2016-11" db="EMBL/GenBank/DDBJ databases">
        <authorList>
            <person name="Jaros S."/>
            <person name="Januszkiewicz K."/>
            <person name="Wedrychowicz H."/>
        </authorList>
    </citation>
    <scope>NUCLEOTIDE SEQUENCE [LARGE SCALE GENOMIC DNA]</scope>
    <source>
        <strain evidence="9 10">DSM 27406</strain>
    </source>
</reference>
<dbReference type="Pfam" id="PF02687">
    <property type="entry name" value="FtsX"/>
    <property type="match status" value="1"/>
</dbReference>
<dbReference type="AlphaFoldDB" id="A0A1M7KDG0"/>
<dbReference type="GO" id="GO:0005886">
    <property type="term" value="C:plasma membrane"/>
    <property type="evidence" value="ECO:0007669"/>
    <property type="project" value="UniProtKB-SubCell"/>
</dbReference>
<keyword evidence="2" id="KW-1003">Cell membrane</keyword>
<dbReference type="Pfam" id="PF12704">
    <property type="entry name" value="MacB_PCD"/>
    <property type="match status" value="1"/>
</dbReference>
<evidence type="ECO:0000313" key="9">
    <source>
        <dbReference type="EMBL" id="SHM63340.1"/>
    </source>
</evidence>
<evidence type="ECO:0000313" key="10">
    <source>
        <dbReference type="Proteomes" id="UP000184420"/>
    </source>
</evidence>
<keyword evidence="3 6" id="KW-0812">Transmembrane</keyword>
<feature type="domain" description="MacB-like periplasmic core" evidence="8">
    <location>
        <begin position="26"/>
        <end position="256"/>
    </location>
</feature>
<feature type="transmembrane region" description="Helical" evidence="6">
    <location>
        <begin position="293"/>
        <end position="316"/>
    </location>
</feature>
<feature type="transmembrane region" description="Helical" evidence="6">
    <location>
        <begin position="337"/>
        <end position="370"/>
    </location>
</feature>
<dbReference type="RefSeq" id="WP_073085794.1">
    <property type="nucleotide sequence ID" value="NZ_FRBL01000009.1"/>
</dbReference>
<accession>A0A1M7KDG0</accession>
<evidence type="ECO:0000259" key="8">
    <source>
        <dbReference type="Pfam" id="PF12704"/>
    </source>
</evidence>
<dbReference type="InterPro" id="IPR025857">
    <property type="entry name" value="MacB_PCD"/>
</dbReference>
<dbReference type="InterPro" id="IPR003838">
    <property type="entry name" value="ABC3_permease_C"/>
</dbReference>
<dbReference type="STRING" id="1419482.SAMN05444266_109265"/>
<protein>
    <submittedName>
        <fullName evidence="9">Putative ABC transport system permease protein</fullName>
    </submittedName>
</protein>
<feature type="transmembrane region" description="Helical" evidence="6">
    <location>
        <begin position="376"/>
        <end position="400"/>
    </location>
</feature>
<dbReference type="OrthoDB" id="9770036at2"/>
<evidence type="ECO:0000256" key="5">
    <source>
        <dbReference type="ARBA" id="ARBA00023136"/>
    </source>
</evidence>
<feature type="transmembrane region" description="Helical" evidence="6">
    <location>
        <begin position="27"/>
        <end position="46"/>
    </location>
</feature>
<proteinExistence type="predicted"/>
<comment type="subcellular location">
    <subcellularLocation>
        <location evidence="1">Cell membrane</location>
        <topology evidence="1">Multi-pass membrane protein</topology>
    </subcellularLocation>
</comment>
<evidence type="ECO:0000256" key="4">
    <source>
        <dbReference type="ARBA" id="ARBA00022989"/>
    </source>
</evidence>
<keyword evidence="10" id="KW-1185">Reference proteome</keyword>
<keyword evidence="4 6" id="KW-1133">Transmembrane helix</keyword>
<dbReference type="PANTHER" id="PTHR30572">
    <property type="entry name" value="MEMBRANE COMPONENT OF TRANSPORTER-RELATED"/>
    <property type="match status" value="1"/>
</dbReference>
<feature type="domain" description="ABC3 transporter permease C-terminal" evidence="7">
    <location>
        <begin position="297"/>
        <end position="410"/>
    </location>
</feature>
<name>A0A1M7KDG0_9BACT</name>
<gene>
    <name evidence="9" type="ORF">SAMN05444266_109265</name>
</gene>
<keyword evidence="5 6" id="KW-0472">Membrane</keyword>
<dbReference type="GO" id="GO:0022857">
    <property type="term" value="F:transmembrane transporter activity"/>
    <property type="evidence" value="ECO:0007669"/>
    <property type="project" value="TreeGrafter"/>
</dbReference>